<evidence type="ECO:0000256" key="2">
    <source>
        <dbReference type="ARBA" id="ARBA00007706"/>
    </source>
</evidence>
<sequence>MYSLYVVTPTNPRPPRLADLTRLSQTLRQVSSLYWVLVDDAEKPSVQVQQLLRHSKIEHTYLTYQKEFTDLNCPEGFRDPKGQLRRLAIQWIVEHAHNGSVMFVLEDSVVDLQLFEEVKLTKGISVWPVGLTSPIGISTPIISKGYVTGFHPPSSLSSNNIPADMMGYAVSVQLLRQHPQTTFHCSDESPEEQFLQRLGARFDNIELKAQNCTEIYVWRTRTKKLKWPEKVNMLKEGNHQFTNLPTLYLNVLENNRP</sequence>
<keyword evidence="6 11" id="KW-0735">Signal-anchor</keyword>
<dbReference type="InterPro" id="IPR029044">
    <property type="entry name" value="Nucleotide-diphossugar_trans"/>
</dbReference>
<keyword evidence="12" id="KW-1185">Reference proteome</keyword>
<evidence type="ECO:0000256" key="11">
    <source>
        <dbReference type="RuleBase" id="RU363127"/>
    </source>
</evidence>
<proteinExistence type="inferred from homology"/>
<evidence type="ECO:0000256" key="6">
    <source>
        <dbReference type="ARBA" id="ARBA00022968"/>
    </source>
</evidence>
<comment type="pathway">
    <text evidence="11">Protein modification; protein glycosylation.</text>
</comment>
<evidence type="ECO:0000256" key="1">
    <source>
        <dbReference type="ARBA" id="ARBA00004606"/>
    </source>
</evidence>
<comment type="catalytic activity">
    <reaction evidence="10 11">
        <text>3-O-(beta-D-galactosyl-(1-&gt;3)-beta-D-galactosyl-(1-&gt;4)-beta-D-xylosyl)-L-seryl-[protein] + UDP-alpha-D-glucuronate = 3-O-(beta-D-GlcA-(1-&gt;3)-beta-D-Gal-(1-&gt;3)-beta-D-Gal-(1-&gt;4)-beta-D-Xyl)-L-seryl-[protein] + UDP + H(+)</text>
        <dbReference type="Rhea" id="RHEA:24168"/>
        <dbReference type="Rhea" id="RHEA-COMP:12571"/>
        <dbReference type="Rhea" id="RHEA-COMP:12573"/>
        <dbReference type="ChEBI" id="CHEBI:15378"/>
        <dbReference type="ChEBI" id="CHEBI:58052"/>
        <dbReference type="ChEBI" id="CHEBI:58223"/>
        <dbReference type="ChEBI" id="CHEBI:132090"/>
        <dbReference type="ChEBI" id="CHEBI:132093"/>
        <dbReference type="EC" id="2.4.1.135"/>
    </reaction>
</comment>
<dbReference type="PANTHER" id="PTHR10896">
    <property type="entry name" value="GALACTOSYLGALACTOSYLXYLOSYLPROTEIN 3-BETA-GLUCURONOSYLTRANSFERASE BETA-1,3-GLUCURONYLTRANSFERASE"/>
    <property type="match status" value="1"/>
</dbReference>
<evidence type="ECO:0000313" key="13">
    <source>
        <dbReference type="RefSeq" id="XP_013782039.2"/>
    </source>
</evidence>
<name>A0ABM1BHE2_LIMPO</name>
<dbReference type="SUPFAM" id="SSF53448">
    <property type="entry name" value="Nucleotide-diphospho-sugar transferases"/>
    <property type="match status" value="1"/>
</dbReference>
<dbReference type="GeneID" id="106466316"/>
<keyword evidence="8" id="KW-0472">Membrane</keyword>
<accession>A0ABM1BHE2</accession>
<keyword evidence="7" id="KW-1133">Transmembrane helix</keyword>
<comment type="cofactor">
    <cofactor evidence="11">
        <name>Mn(2+)</name>
        <dbReference type="ChEBI" id="CHEBI:29035"/>
    </cofactor>
</comment>
<evidence type="ECO:0000256" key="10">
    <source>
        <dbReference type="ARBA" id="ARBA00047979"/>
    </source>
</evidence>
<dbReference type="InterPro" id="IPR005027">
    <property type="entry name" value="Glyco_trans_43"/>
</dbReference>
<dbReference type="Gene3D" id="3.90.550.10">
    <property type="entry name" value="Spore Coat Polysaccharide Biosynthesis Protein SpsA, Chain A"/>
    <property type="match status" value="1"/>
</dbReference>
<comment type="subcellular location">
    <subcellularLocation>
        <location evidence="11">Golgi apparatus membrane</location>
        <topology evidence="11">Single-pass type II membrane protein</topology>
    </subcellularLocation>
    <subcellularLocation>
        <location evidence="1">Membrane</location>
        <topology evidence="1">Single-pass type II membrane protein</topology>
    </subcellularLocation>
</comment>
<evidence type="ECO:0000256" key="4">
    <source>
        <dbReference type="ARBA" id="ARBA00022679"/>
    </source>
</evidence>
<protein>
    <recommendedName>
        <fullName evidence="3 11">Galactosylgalactosylxylosylprotein 3-beta-glucuronosyltransferase</fullName>
        <ecNumber evidence="3 11">2.4.1.135</ecNumber>
    </recommendedName>
</protein>
<keyword evidence="9" id="KW-0325">Glycoprotein</keyword>
<gene>
    <name evidence="13" type="primary">LOC106466316</name>
</gene>
<evidence type="ECO:0000256" key="7">
    <source>
        <dbReference type="ARBA" id="ARBA00022989"/>
    </source>
</evidence>
<keyword evidence="5" id="KW-0812">Transmembrane</keyword>
<keyword evidence="11" id="KW-0479">Metal-binding</keyword>
<organism evidence="12 13">
    <name type="scientific">Limulus polyphemus</name>
    <name type="common">Atlantic horseshoe crab</name>
    <dbReference type="NCBI Taxonomy" id="6850"/>
    <lineage>
        <taxon>Eukaryota</taxon>
        <taxon>Metazoa</taxon>
        <taxon>Ecdysozoa</taxon>
        <taxon>Arthropoda</taxon>
        <taxon>Chelicerata</taxon>
        <taxon>Merostomata</taxon>
        <taxon>Xiphosura</taxon>
        <taxon>Limulidae</taxon>
        <taxon>Limulus</taxon>
    </lineage>
</organism>
<evidence type="ECO:0000256" key="5">
    <source>
        <dbReference type="ARBA" id="ARBA00022692"/>
    </source>
</evidence>
<dbReference type="Proteomes" id="UP000694941">
    <property type="component" value="Unplaced"/>
</dbReference>
<evidence type="ECO:0000256" key="9">
    <source>
        <dbReference type="ARBA" id="ARBA00023180"/>
    </source>
</evidence>
<evidence type="ECO:0000256" key="8">
    <source>
        <dbReference type="ARBA" id="ARBA00023136"/>
    </source>
</evidence>
<dbReference type="RefSeq" id="XP_013782039.2">
    <property type="nucleotide sequence ID" value="XM_013926585.2"/>
</dbReference>
<reference evidence="13" key="1">
    <citation type="submission" date="2025-08" db="UniProtKB">
        <authorList>
            <consortium name="RefSeq"/>
        </authorList>
    </citation>
    <scope>IDENTIFICATION</scope>
    <source>
        <tissue evidence="13">Muscle</tissue>
    </source>
</reference>
<dbReference type="PANTHER" id="PTHR10896:SF50">
    <property type="entry name" value="GALACTOSYLGALACTOSYLXYLOSYLPROTEIN 3-BETA-GLUCURONOSYLTRANSFERASE P"/>
    <property type="match status" value="1"/>
</dbReference>
<dbReference type="EC" id="2.4.1.135" evidence="3 11"/>
<evidence type="ECO:0000256" key="3">
    <source>
        <dbReference type="ARBA" id="ARBA00012641"/>
    </source>
</evidence>
<evidence type="ECO:0000313" key="12">
    <source>
        <dbReference type="Proteomes" id="UP000694941"/>
    </source>
</evidence>
<keyword evidence="4 11" id="KW-0808">Transferase</keyword>
<dbReference type="Pfam" id="PF03360">
    <property type="entry name" value="Glyco_transf_43"/>
    <property type="match status" value="1"/>
</dbReference>
<keyword evidence="11" id="KW-0464">Manganese</keyword>
<comment type="similarity">
    <text evidence="2 11">Belongs to the glycosyltransferase 43 family.</text>
</comment>
<keyword evidence="11" id="KW-0333">Golgi apparatus</keyword>